<dbReference type="AlphaFoldDB" id="A0A0V0QHN0"/>
<evidence type="ECO:0000313" key="3">
    <source>
        <dbReference type="Proteomes" id="UP000054937"/>
    </source>
</evidence>
<dbReference type="CDD" id="cd00177">
    <property type="entry name" value="START"/>
    <property type="match status" value="1"/>
</dbReference>
<protein>
    <recommendedName>
        <fullName evidence="1">START domain-containing protein</fullName>
    </recommendedName>
</protein>
<evidence type="ECO:0000313" key="2">
    <source>
        <dbReference type="EMBL" id="KRX01686.1"/>
    </source>
</evidence>
<dbReference type="SUPFAM" id="SSF55961">
    <property type="entry name" value="Bet v1-like"/>
    <property type="match status" value="1"/>
</dbReference>
<dbReference type="InParanoid" id="A0A0V0QHN0"/>
<dbReference type="GO" id="GO:0008289">
    <property type="term" value="F:lipid binding"/>
    <property type="evidence" value="ECO:0007669"/>
    <property type="project" value="InterPro"/>
</dbReference>
<feature type="domain" description="START" evidence="1">
    <location>
        <begin position="1"/>
        <end position="207"/>
    </location>
</feature>
<accession>A0A0V0QHN0</accession>
<dbReference type="InterPro" id="IPR002913">
    <property type="entry name" value="START_lipid-bd_dom"/>
</dbReference>
<organism evidence="2 3">
    <name type="scientific">Pseudocohnilembus persalinus</name>
    <name type="common">Ciliate</name>
    <dbReference type="NCBI Taxonomy" id="266149"/>
    <lineage>
        <taxon>Eukaryota</taxon>
        <taxon>Sar</taxon>
        <taxon>Alveolata</taxon>
        <taxon>Ciliophora</taxon>
        <taxon>Intramacronucleata</taxon>
        <taxon>Oligohymenophorea</taxon>
        <taxon>Scuticociliatia</taxon>
        <taxon>Philasterida</taxon>
        <taxon>Pseudocohnilembidae</taxon>
        <taxon>Pseudocohnilembus</taxon>
    </lineage>
</organism>
<evidence type="ECO:0000259" key="1">
    <source>
        <dbReference type="PROSITE" id="PS50848"/>
    </source>
</evidence>
<dbReference type="Gene3D" id="3.30.530.20">
    <property type="match status" value="1"/>
</dbReference>
<keyword evidence="3" id="KW-1185">Reference proteome</keyword>
<dbReference type="OrthoDB" id="196858at2759"/>
<proteinExistence type="predicted"/>
<dbReference type="Proteomes" id="UP000054937">
    <property type="component" value="Unassembled WGS sequence"/>
</dbReference>
<dbReference type="Pfam" id="PF01852">
    <property type="entry name" value="START"/>
    <property type="match status" value="1"/>
</dbReference>
<sequence length="207" mass="23448">MIQSHDQSLEATYKHVKNILELPQSSFKSSDKFKSLGTESFKYEDPKYTSSPAFKAEGIINASLQKIRKEQFEISPEENMRRNKNVKVSKLIKVTEKGYSIMFEEQSVPIISDRQVLFIVGNFEETENGVLIVGTSIEDESLAPSVKGKVRAINNYSAFKLEKISENQTKITILFQIDPAGSVPGFVKGKLGNKRVEELFTQYKKLE</sequence>
<gene>
    <name evidence="2" type="ORF">PPERSA_01556</name>
</gene>
<reference evidence="2 3" key="1">
    <citation type="journal article" date="2015" name="Sci. Rep.">
        <title>Genome of the facultative scuticociliatosis pathogen Pseudocohnilembus persalinus provides insight into its virulence through horizontal gene transfer.</title>
        <authorList>
            <person name="Xiong J."/>
            <person name="Wang G."/>
            <person name="Cheng J."/>
            <person name="Tian M."/>
            <person name="Pan X."/>
            <person name="Warren A."/>
            <person name="Jiang C."/>
            <person name="Yuan D."/>
            <person name="Miao W."/>
        </authorList>
    </citation>
    <scope>NUCLEOTIDE SEQUENCE [LARGE SCALE GENOMIC DNA]</scope>
    <source>
        <strain evidence="2">36N120E</strain>
    </source>
</reference>
<dbReference type="PROSITE" id="PS50848">
    <property type="entry name" value="START"/>
    <property type="match status" value="1"/>
</dbReference>
<dbReference type="EMBL" id="LDAU01000166">
    <property type="protein sequence ID" value="KRX01686.1"/>
    <property type="molecule type" value="Genomic_DNA"/>
</dbReference>
<comment type="caution">
    <text evidence="2">The sequence shown here is derived from an EMBL/GenBank/DDBJ whole genome shotgun (WGS) entry which is preliminary data.</text>
</comment>
<name>A0A0V0QHN0_PSEPJ</name>
<dbReference type="InterPro" id="IPR023393">
    <property type="entry name" value="START-like_dom_sf"/>
</dbReference>
<dbReference type="OMA" id="ESFKYED"/>